<sequence length="100" mass="10775">MFGWLCYGVALLLAVQPPLHNLAAVARHGVARDLTPSLGIEASWLFGALYLLAAAGSLLLAQRTLHSGLPSWARRVWIIVATGALLHLLHYHGAVAGWWS</sequence>
<feature type="transmembrane region" description="Helical" evidence="1">
    <location>
        <begin position="42"/>
        <end position="60"/>
    </location>
</feature>
<keyword evidence="1" id="KW-0472">Membrane</keyword>
<reference evidence="2 3" key="1">
    <citation type="journal article" date="2016" name="BMC Genomics">
        <title>Combined genomic and structural analyses of a cultured magnetotactic bacterium reveals its niche adaptation to a dynamic environment.</title>
        <authorList>
            <person name="Araujo A.C."/>
            <person name="Morillo V."/>
            <person name="Cypriano J."/>
            <person name="Teixeira L.C."/>
            <person name="Leao P."/>
            <person name="Lyra S."/>
            <person name="Almeida L.G."/>
            <person name="Bazylinski D.A."/>
            <person name="Vasconcellos A.T."/>
            <person name="Abreu F."/>
            <person name="Lins U."/>
        </authorList>
    </citation>
    <scope>NUCLEOTIDE SEQUENCE [LARGE SCALE GENOMIC DNA]</scope>
    <source>
        <strain evidence="2 3">IT-1</strain>
    </source>
</reference>
<dbReference type="EMBL" id="LVJN01000020">
    <property type="protein sequence ID" value="OSM01415.1"/>
    <property type="molecule type" value="Genomic_DNA"/>
</dbReference>
<keyword evidence="3" id="KW-1185">Reference proteome</keyword>
<feature type="transmembrane region" description="Helical" evidence="1">
    <location>
        <begin position="72"/>
        <end position="91"/>
    </location>
</feature>
<gene>
    <name evidence="2" type="ORF">MAIT1_01363</name>
</gene>
<evidence type="ECO:0000313" key="3">
    <source>
        <dbReference type="Proteomes" id="UP000194003"/>
    </source>
</evidence>
<proteinExistence type="predicted"/>
<dbReference type="Proteomes" id="UP000194003">
    <property type="component" value="Unassembled WGS sequence"/>
</dbReference>
<evidence type="ECO:0008006" key="4">
    <source>
        <dbReference type="Google" id="ProtNLM"/>
    </source>
</evidence>
<comment type="caution">
    <text evidence="2">The sequence shown here is derived from an EMBL/GenBank/DDBJ whole genome shotgun (WGS) entry which is preliminary data.</text>
</comment>
<dbReference type="AlphaFoldDB" id="A0A1Y2K306"/>
<keyword evidence="1" id="KW-0812">Transmembrane</keyword>
<organism evidence="2 3">
    <name type="scientific">Magnetofaba australis IT-1</name>
    <dbReference type="NCBI Taxonomy" id="1434232"/>
    <lineage>
        <taxon>Bacteria</taxon>
        <taxon>Pseudomonadati</taxon>
        <taxon>Pseudomonadota</taxon>
        <taxon>Magnetococcia</taxon>
        <taxon>Magnetococcales</taxon>
        <taxon>Magnetococcaceae</taxon>
        <taxon>Magnetofaba</taxon>
    </lineage>
</organism>
<protein>
    <recommendedName>
        <fullName evidence="4">DUF998 domain-containing protein</fullName>
    </recommendedName>
</protein>
<accession>A0A1Y2K306</accession>
<keyword evidence="1" id="KW-1133">Transmembrane helix</keyword>
<name>A0A1Y2K306_9PROT</name>
<evidence type="ECO:0000313" key="2">
    <source>
        <dbReference type="EMBL" id="OSM01415.1"/>
    </source>
</evidence>
<evidence type="ECO:0000256" key="1">
    <source>
        <dbReference type="SAM" id="Phobius"/>
    </source>
</evidence>